<accession>A0ABT6H6A5</accession>
<gene>
    <name evidence="2" type="ORF">P6P90_12405</name>
</gene>
<protein>
    <submittedName>
        <fullName evidence="2">Uncharacterized protein</fullName>
    </submittedName>
</protein>
<comment type="caution">
    <text evidence="2">The sequence shown here is derived from an EMBL/GenBank/DDBJ whole genome shotgun (WGS) entry which is preliminary data.</text>
</comment>
<evidence type="ECO:0000256" key="1">
    <source>
        <dbReference type="SAM" id="Phobius"/>
    </source>
</evidence>
<organism evidence="2 3">
    <name type="scientific">Ectobacillus antri</name>
    <dbReference type="NCBI Taxonomy" id="2486280"/>
    <lineage>
        <taxon>Bacteria</taxon>
        <taxon>Bacillati</taxon>
        <taxon>Bacillota</taxon>
        <taxon>Bacilli</taxon>
        <taxon>Bacillales</taxon>
        <taxon>Bacillaceae</taxon>
        <taxon>Ectobacillus</taxon>
    </lineage>
</organism>
<name>A0ABT6H6A5_9BACI</name>
<feature type="transmembrane region" description="Helical" evidence="1">
    <location>
        <begin position="51"/>
        <end position="71"/>
    </location>
</feature>
<evidence type="ECO:0000313" key="3">
    <source>
        <dbReference type="Proteomes" id="UP001218246"/>
    </source>
</evidence>
<keyword evidence="3" id="KW-1185">Reference proteome</keyword>
<dbReference type="EMBL" id="JARULN010000012">
    <property type="protein sequence ID" value="MDG5754768.1"/>
    <property type="molecule type" value="Genomic_DNA"/>
</dbReference>
<proteinExistence type="predicted"/>
<keyword evidence="1" id="KW-0472">Membrane</keyword>
<feature type="transmembrane region" description="Helical" evidence="1">
    <location>
        <begin position="14"/>
        <end position="30"/>
    </location>
</feature>
<dbReference type="RefSeq" id="WP_124566060.1">
    <property type="nucleotide sequence ID" value="NZ_JARRRY010000012.1"/>
</dbReference>
<sequence>MLANVYEALGSKEYNWLGFVAILLLLFVMYRNRWQFSGWYKGNEKLPKKASAMLVFGAVVLLLLPLGLSMVN</sequence>
<dbReference type="Proteomes" id="UP001218246">
    <property type="component" value="Unassembled WGS sequence"/>
</dbReference>
<keyword evidence="1" id="KW-1133">Transmembrane helix</keyword>
<reference evidence="2 3" key="1">
    <citation type="submission" date="2023-04" db="EMBL/GenBank/DDBJ databases">
        <title>Ectobacillus antri isolated from activated sludge.</title>
        <authorList>
            <person name="Yan P."/>
            <person name="Liu X."/>
        </authorList>
    </citation>
    <scope>NUCLEOTIDE SEQUENCE [LARGE SCALE GENOMIC DNA]</scope>
    <source>
        <strain evidence="2 3">C18H</strain>
    </source>
</reference>
<keyword evidence="1" id="KW-0812">Transmembrane</keyword>
<evidence type="ECO:0000313" key="2">
    <source>
        <dbReference type="EMBL" id="MDG5754768.1"/>
    </source>
</evidence>